<evidence type="ECO:0000313" key="5">
    <source>
        <dbReference type="Proteomes" id="UP001165060"/>
    </source>
</evidence>
<proteinExistence type="predicted"/>
<accession>A0ABQ6NA68</accession>
<gene>
    <name evidence="4" type="ORF">TeGR_g14772</name>
</gene>
<dbReference type="PRINTS" id="PR00019">
    <property type="entry name" value="LEURICHRPT"/>
</dbReference>
<dbReference type="EMBL" id="BRYB01006599">
    <property type="protein sequence ID" value="GMI52743.1"/>
    <property type="molecule type" value="Genomic_DNA"/>
</dbReference>
<keyword evidence="3" id="KW-0677">Repeat</keyword>
<dbReference type="InterPro" id="IPR025875">
    <property type="entry name" value="Leu-rich_rpt_4"/>
</dbReference>
<evidence type="ECO:0000256" key="2">
    <source>
        <dbReference type="ARBA" id="ARBA00022729"/>
    </source>
</evidence>
<name>A0ABQ6NA68_9STRA</name>
<dbReference type="SUPFAM" id="SSF52058">
    <property type="entry name" value="L domain-like"/>
    <property type="match status" value="1"/>
</dbReference>
<keyword evidence="1" id="KW-0433">Leucine-rich repeat</keyword>
<evidence type="ECO:0000256" key="1">
    <source>
        <dbReference type="ARBA" id="ARBA00022614"/>
    </source>
</evidence>
<dbReference type="InterPro" id="IPR001611">
    <property type="entry name" value="Leu-rich_rpt"/>
</dbReference>
<organism evidence="4 5">
    <name type="scientific">Tetraparma gracilis</name>
    <dbReference type="NCBI Taxonomy" id="2962635"/>
    <lineage>
        <taxon>Eukaryota</taxon>
        <taxon>Sar</taxon>
        <taxon>Stramenopiles</taxon>
        <taxon>Ochrophyta</taxon>
        <taxon>Bolidophyceae</taxon>
        <taxon>Parmales</taxon>
        <taxon>Triparmaceae</taxon>
        <taxon>Tetraparma</taxon>
    </lineage>
</organism>
<keyword evidence="5" id="KW-1185">Reference proteome</keyword>
<dbReference type="Proteomes" id="UP001165060">
    <property type="component" value="Unassembled WGS sequence"/>
</dbReference>
<keyword evidence="2" id="KW-0732">Signal</keyword>
<dbReference type="Pfam" id="PF12799">
    <property type="entry name" value="LRR_4"/>
    <property type="match status" value="1"/>
</dbReference>
<reference evidence="4 5" key="1">
    <citation type="journal article" date="2023" name="Commun. Biol.">
        <title>Genome analysis of Parmales, the sister group of diatoms, reveals the evolutionary specialization of diatoms from phago-mixotrophs to photoautotrophs.</title>
        <authorList>
            <person name="Ban H."/>
            <person name="Sato S."/>
            <person name="Yoshikawa S."/>
            <person name="Yamada K."/>
            <person name="Nakamura Y."/>
            <person name="Ichinomiya M."/>
            <person name="Sato N."/>
            <person name="Blanc-Mathieu R."/>
            <person name="Endo H."/>
            <person name="Kuwata A."/>
            <person name="Ogata H."/>
        </authorList>
    </citation>
    <scope>NUCLEOTIDE SEQUENCE [LARGE SCALE GENOMIC DNA]</scope>
</reference>
<dbReference type="InterPro" id="IPR003591">
    <property type="entry name" value="Leu-rich_rpt_typical-subtyp"/>
</dbReference>
<dbReference type="SMART" id="SM00369">
    <property type="entry name" value="LRR_TYP"/>
    <property type="match status" value="7"/>
</dbReference>
<protein>
    <submittedName>
        <fullName evidence="4">Uncharacterized protein</fullName>
    </submittedName>
</protein>
<dbReference type="Gene3D" id="3.80.10.10">
    <property type="entry name" value="Ribonuclease Inhibitor"/>
    <property type="match status" value="3"/>
</dbReference>
<sequence length="342" mass="34894">MDLSDNPIESIGGNAFEGLPALTSLEMSGWVLGEGGLSASGYSFAHLANIASLDLSGFGITSLPGNTFHGADNLETLDLSNNNIKAIGANAFSGSPSLVTLDISQNEIEEVDADAFQTLSALTSLSLGGNDISGIEWGLFDPVSNLITLDLSGNSIQGLATGTVEGLANLNQLDLSGNRIETVCWIFQGLVPSGGSSPLIELDLSNNTMEELHLAGATNCLAGYDALQVLRLAQNEIESVQMGVLDDLPVLLELDLSGNEIELLEEGVFGAVGDTLEVLLLGGNTGVELGGLHVFGGGEGAGDMQLNTFSPPDSMVLDEGGGAGPVQCELAEGGGGAVVCTA</sequence>
<dbReference type="PROSITE" id="PS51450">
    <property type="entry name" value="LRR"/>
    <property type="match status" value="2"/>
</dbReference>
<dbReference type="Pfam" id="PF13855">
    <property type="entry name" value="LRR_8"/>
    <property type="match status" value="2"/>
</dbReference>
<comment type="caution">
    <text evidence="4">The sequence shown here is derived from an EMBL/GenBank/DDBJ whole genome shotgun (WGS) entry which is preliminary data.</text>
</comment>
<dbReference type="InterPro" id="IPR032675">
    <property type="entry name" value="LRR_dom_sf"/>
</dbReference>
<evidence type="ECO:0000313" key="4">
    <source>
        <dbReference type="EMBL" id="GMI52743.1"/>
    </source>
</evidence>
<dbReference type="PANTHER" id="PTHR45842">
    <property type="entry name" value="SYNAPTIC ADHESION-LIKE MOLECULE SALM"/>
    <property type="match status" value="1"/>
</dbReference>
<evidence type="ECO:0000256" key="3">
    <source>
        <dbReference type="ARBA" id="ARBA00022737"/>
    </source>
</evidence>
<dbReference type="InterPro" id="IPR050467">
    <property type="entry name" value="LRFN"/>
</dbReference>